<dbReference type="PIRSF" id="PIRSF016202">
    <property type="entry name" value="PH1107"/>
    <property type="match status" value="1"/>
</dbReference>
<accession>A0A3Q9I9J5</accession>
<keyword evidence="1" id="KW-0328">Glycosyltransferase</keyword>
<dbReference type="Proteomes" id="UP000270678">
    <property type="component" value="Chromosome"/>
</dbReference>
<evidence type="ECO:0000313" key="5">
    <source>
        <dbReference type="Proteomes" id="UP000270678"/>
    </source>
</evidence>
<dbReference type="OrthoDB" id="9759709at2"/>
<gene>
    <name evidence="4" type="ORF">EI981_06835</name>
</gene>
<organism evidence="4 5">
    <name type="scientific">Paenibacillus lutimineralis</name>
    <dbReference type="NCBI Taxonomy" id="2707005"/>
    <lineage>
        <taxon>Bacteria</taxon>
        <taxon>Bacillati</taxon>
        <taxon>Bacillota</taxon>
        <taxon>Bacilli</taxon>
        <taxon>Bacillales</taxon>
        <taxon>Paenibacillaceae</taxon>
        <taxon>Paenibacillus</taxon>
    </lineage>
</organism>
<keyword evidence="4" id="KW-0378">Hydrolase</keyword>
<keyword evidence="2" id="KW-0808">Transferase</keyword>
<evidence type="ECO:0000256" key="3">
    <source>
        <dbReference type="ARBA" id="ARBA00024356"/>
    </source>
</evidence>
<dbReference type="Gene3D" id="2.115.10.20">
    <property type="entry name" value="Glycosyl hydrolase domain, family 43"/>
    <property type="match status" value="1"/>
</dbReference>
<evidence type="ECO:0000256" key="2">
    <source>
        <dbReference type="ARBA" id="ARBA00022679"/>
    </source>
</evidence>
<dbReference type="KEGG" id="plut:EI981_06835"/>
<keyword evidence="5" id="KW-1185">Reference proteome</keyword>
<dbReference type="InterPro" id="IPR007184">
    <property type="entry name" value="Mannoside_phosphorylase"/>
</dbReference>
<dbReference type="CDD" id="cd18614">
    <property type="entry name" value="GH130"/>
    <property type="match status" value="1"/>
</dbReference>
<keyword evidence="4" id="KW-0326">Glycosidase</keyword>
<protein>
    <submittedName>
        <fullName evidence="4">Glycosidase</fullName>
    </submittedName>
</protein>
<name>A0A3Q9I9J5_9BACL</name>
<dbReference type="AlphaFoldDB" id="A0A3Q9I9J5"/>
<dbReference type="RefSeq" id="WP_126996637.1">
    <property type="nucleotide sequence ID" value="NZ_CP034346.1"/>
</dbReference>
<reference evidence="5" key="1">
    <citation type="submission" date="2018-12" db="EMBL/GenBank/DDBJ databases">
        <title>Complete genome sequence of Paenibacillus sp. MBLB1234.</title>
        <authorList>
            <person name="Nam Y.-D."/>
            <person name="Kang J."/>
            <person name="Chung W.-H."/>
            <person name="Park Y.S."/>
        </authorList>
    </citation>
    <scope>NUCLEOTIDE SEQUENCE [LARGE SCALE GENOMIC DNA]</scope>
    <source>
        <strain evidence="5">MBLB1234</strain>
    </source>
</reference>
<dbReference type="GO" id="GO:0016798">
    <property type="term" value="F:hydrolase activity, acting on glycosyl bonds"/>
    <property type="evidence" value="ECO:0007669"/>
    <property type="project" value="UniProtKB-KW"/>
</dbReference>
<dbReference type="EMBL" id="CP034346">
    <property type="protein sequence ID" value="AZS14201.1"/>
    <property type="molecule type" value="Genomic_DNA"/>
</dbReference>
<dbReference type="PANTHER" id="PTHR34106">
    <property type="entry name" value="GLYCOSIDASE"/>
    <property type="match status" value="1"/>
</dbReference>
<dbReference type="InterPro" id="IPR023296">
    <property type="entry name" value="Glyco_hydro_beta-prop_sf"/>
</dbReference>
<dbReference type="SUPFAM" id="SSF75005">
    <property type="entry name" value="Arabinanase/levansucrase/invertase"/>
    <property type="match status" value="1"/>
</dbReference>
<dbReference type="Pfam" id="PF04041">
    <property type="entry name" value="Glyco_hydro_130"/>
    <property type="match status" value="2"/>
</dbReference>
<sequence>MKITRHPNNPIVVPGGYEWRKVTVFNPAVIIDNGKFYMIERTAGSLTPCKNYLGLLESEDGVNFTHVKDEPILTPDELGFPYGSVQDPRIVKIEDTFYMNYALRPCAMNYYPTNRGVPERSIPEYPDGWGKQEGHWLTRSSIVQSKNLIDWEFVADTTPLEINDRDNILFPEKINGKFVLLRRPEEYIGEEYGTDKAAMWITYSEDLIHWEEPKLLAKAENPVWESRKIGGSTPPIKTDKGWLVLYHGVDDEVVYRVGAMLLDLENPEKVIARTRNFIMEPETYYEKFGFQIPNVVFPTGNVVKDDLLYIYYGVTDTAIALATVPLDELVDHILNESASC</sequence>
<dbReference type="PANTHER" id="PTHR34106:SF5">
    <property type="entry name" value="GLYCOSIDASE"/>
    <property type="match status" value="1"/>
</dbReference>
<evidence type="ECO:0000313" key="4">
    <source>
        <dbReference type="EMBL" id="AZS14201.1"/>
    </source>
</evidence>
<evidence type="ECO:0000256" key="1">
    <source>
        <dbReference type="ARBA" id="ARBA00022676"/>
    </source>
</evidence>
<comment type="similarity">
    <text evidence="3">Belongs to the glycosyl hydrolase 130 family.</text>
</comment>
<proteinExistence type="inferred from homology"/>
<dbReference type="GO" id="GO:0016757">
    <property type="term" value="F:glycosyltransferase activity"/>
    <property type="evidence" value="ECO:0007669"/>
    <property type="project" value="UniProtKB-KW"/>
</dbReference>